<feature type="domain" description="Fumarylacetoacetase-like C-terminal" evidence="4">
    <location>
        <begin position="80"/>
        <end position="294"/>
    </location>
</feature>
<keyword evidence="6" id="KW-1185">Reference proteome</keyword>
<proteinExistence type="inferred from homology"/>
<dbReference type="Proteomes" id="UP001499987">
    <property type="component" value="Unassembled WGS sequence"/>
</dbReference>
<keyword evidence="2" id="KW-0479">Metal-binding</keyword>
<keyword evidence="5" id="KW-0378">Hydrolase</keyword>
<comment type="caution">
    <text evidence="5">The sequence shown here is derived from an EMBL/GenBank/DDBJ whole genome shotgun (WGS) entry which is preliminary data.</text>
</comment>
<dbReference type="InterPro" id="IPR051121">
    <property type="entry name" value="FAH"/>
</dbReference>
<protein>
    <submittedName>
        <fullName evidence="5">Fumarylacetoacetate hydrolase family protein</fullName>
    </submittedName>
</protein>
<dbReference type="Pfam" id="PF01557">
    <property type="entry name" value="FAA_hydrolase"/>
    <property type="match status" value="1"/>
</dbReference>
<reference evidence="6" key="1">
    <citation type="journal article" date="2019" name="Int. J. Syst. Evol. Microbiol.">
        <title>The Global Catalogue of Microorganisms (GCM) 10K type strain sequencing project: providing services to taxonomists for standard genome sequencing and annotation.</title>
        <authorList>
            <consortium name="The Broad Institute Genomics Platform"/>
            <consortium name="The Broad Institute Genome Sequencing Center for Infectious Disease"/>
            <person name="Wu L."/>
            <person name="Ma J."/>
        </authorList>
    </citation>
    <scope>NUCLEOTIDE SEQUENCE [LARGE SCALE GENOMIC DNA]</scope>
    <source>
        <strain evidence="6">JCM 13002</strain>
    </source>
</reference>
<dbReference type="InterPro" id="IPR011234">
    <property type="entry name" value="Fumarylacetoacetase-like_C"/>
</dbReference>
<accession>A0ABP4ERU7</accession>
<name>A0ABP4ERU7_9ACTN</name>
<dbReference type="PANTHER" id="PTHR42796">
    <property type="entry name" value="FUMARYLACETOACETATE HYDROLASE DOMAIN-CONTAINING PROTEIN 2A-RELATED"/>
    <property type="match status" value="1"/>
</dbReference>
<evidence type="ECO:0000256" key="2">
    <source>
        <dbReference type="ARBA" id="ARBA00022723"/>
    </source>
</evidence>
<dbReference type="SUPFAM" id="SSF56529">
    <property type="entry name" value="FAH"/>
    <property type="match status" value="1"/>
</dbReference>
<dbReference type="Gene3D" id="3.90.850.10">
    <property type="entry name" value="Fumarylacetoacetase-like, C-terminal domain"/>
    <property type="match status" value="1"/>
</dbReference>
<evidence type="ECO:0000313" key="6">
    <source>
        <dbReference type="Proteomes" id="UP001499987"/>
    </source>
</evidence>
<comment type="similarity">
    <text evidence="1">Belongs to the FAH family.</text>
</comment>
<dbReference type="InterPro" id="IPR036663">
    <property type="entry name" value="Fumarylacetoacetase_C_sf"/>
</dbReference>
<dbReference type="RefSeq" id="WP_344627207.1">
    <property type="nucleotide sequence ID" value="NZ_BAAALD010000092.1"/>
</dbReference>
<evidence type="ECO:0000256" key="3">
    <source>
        <dbReference type="SAM" id="MobiDB-lite"/>
    </source>
</evidence>
<organism evidence="5 6">
    <name type="scientific">Kitasatospora arboriphila</name>
    <dbReference type="NCBI Taxonomy" id="258052"/>
    <lineage>
        <taxon>Bacteria</taxon>
        <taxon>Bacillati</taxon>
        <taxon>Actinomycetota</taxon>
        <taxon>Actinomycetes</taxon>
        <taxon>Kitasatosporales</taxon>
        <taxon>Streptomycetaceae</taxon>
        <taxon>Kitasatospora</taxon>
    </lineage>
</organism>
<dbReference type="PANTHER" id="PTHR42796:SF4">
    <property type="entry name" value="FUMARYLACETOACETATE HYDROLASE DOMAIN-CONTAINING PROTEIN 2A"/>
    <property type="match status" value="1"/>
</dbReference>
<evidence type="ECO:0000313" key="5">
    <source>
        <dbReference type="EMBL" id="GAA1114685.1"/>
    </source>
</evidence>
<evidence type="ECO:0000259" key="4">
    <source>
        <dbReference type="Pfam" id="PF01557"/>
    </source>
</evidence>
<feature type="region of interest" description="Disordered" evidence="3">
    <location>
        <begin position="93"/>
        <end position="116"/>
    </location>
</feature>
<dbReference type="GO" id="GO:0016787">
    <property type="term" value="F:hydrolase activity"/>
    <property type="evidence" value="ECO:0007669"/>
    <property type="project" value="UniProtKB-KW"/>
</dbReference>
<gene>
    <name evidence="5" type="ORF">GCM10009663_64150</name>
</gene>
<evidence type="ECO:0000256" key="1">
    <source>
        <dbReference type="ARBA" id="ARBA00010211"/>
    </source>
</evidence>
<dbReference type="EMBL" id="BAAALD010000092">
    <property type="protein sequence ID" value="GAA1114685.1"/>
    <property type="molecule type" value="Genomic_DNA"/>
</dbReference>
<feature type="compositionally biased region" description="Basic and acidic residues" evidence="3">
    <location>
        <begin position="93"/>
        <end position="108"/>
    </location>
</feature>
<sequence>MRLASFTVGGARRAAAVDRTGTAVAALPASLGTVDDLVRGGPAALDAAREAAEAALAGPDVLPLDGVRLEPPLQRFNRDILCTGWNYQDHFEESVGKRGGQDPAERPTRPTFFTKGPDTVIGPADDIAYDPDLSAQWDYEAEIALVIGRDGRSIPEAEALQHVLGYLVANDVSQRDLQRAHGGQWLKGKSIDATMPLGPWLTTADEIADPADLQVQCEVNGVLRQNASSAQMAFPFARLIAELSRGMTLRAGDVLLTGTPSGIGSARDPQVFLGHGDLVVTRVGGLGELRNRVVATSLV</sequence>